<reference evidence="6" key="1">
    <citation type="journal article" date="2013" name="Nat. Commun.">
        <title>Whole-genome sequencing of Oryza brachyantha reveals mechanisms underlying Oryza genome evolution.</title>
        <authorList>
            <person name="Chen J."/>
            <person name="Huang Q."/>
            <person name="Gao D."/>
            <person name="Wang J."/>
            <person name="Lang Y."/>
            <person name="Liu T."/>
            <person name="Li B."/>
            <person name="Bai Z."/>
            <person name="Luis Goicoechea J."/>
            <person name="Liang C."/>
            <person name="Chen C."/>
            <person name="Zhang W."/>
            <person name="Sun S."/>
            <person name="Liao Y."/>
            <person name="Zhang X."/>
            <person name="Yang L."/>
            <person name="Song C."/>
            <person name="Wang M."/>
            <person name="Shi J."/>
            <person name="Liu G."/>
            <person name="Liu J."/>
            <person name="Zhou H."/>
            <person name="Zhou W."/>
            <person name="Yu Q."/>
            <person name="An N."/>
            <person name="Chen Y."/>
            <person name="Cai Q."/>
            <person name="Wang B."/>
            <person name="Liu B."/>
            <person name="Min J."/>
            <person name="Huang Y."/>
            <person name="Wu H."/>
            <person name="Li Z."/>
            <person name="Zhang Y."/>
            <person name="Yin Y."/>
            <person name="Song W."/>
            <person name="Jiang J."/>
            <person name="Jackson S.A."/>
            <person name="Wing R.A."/>
            <person name="Wang J."/>
            <person name="Chen M."/>
        </authorList>
    </citation>
    <scope>NUCLEOTIDE SEQUENCE [LARGE SCALE GENOMIC DNA]</scope>
    <source>
        <strain evidence="6">cv. IRGC 101232</strain>
    </source>
</reference>
<dbReference type="HOGENOM" id="CLU_991687_0_0_1"/>
<keyword evidence="1" id="KW-0407">Ion channel</keyword>
<dbReference type="InterPro" id="IPR045122">
    <property type="entry name" value="Csc1-like"/>
</dbReference>
<dbReference type="PANTHER" id="PTHR13018:SF48">
    <property type="entry name" value="OS05G0594700 PROTEIN"/>
    <property type="match status" value="1"/>
</dbReference>
<feature type="transmembrane region" description="Helical" evidence="3">
    <location>
        <begin position="166"/>
        <end position="190"/>
    </location>
</feature>
<accession>J3NCW5</accession>
<dbReference type="InterPro" id="IPR003864">
    <property type="entry name" value="CSC1/OSCA1-like_7TM"/>
</dbReference>
<keyword evidence="1" id="KW-0406">Ion transport</keyword>
<reference evidence="6" key="2">
    <citation type="submission" date="2013-04" db="UniProtKB">
        <authorList>
            <consortium name="EnsemblPlants"/>
        </authorList>
    </citation>
    <scope>IDENTIFICATION</scope>
</reference>
<keyword evidence="3" id="KW-0812">Transmembrane</keyword>
<evidence type="ECO:0000256" key="2">
    <source>
        <dbReference type="SAM" id="MobiDB-lite"/>
    </source>
</evidence>
<name>J3NCW5_ORYBR</name>
<dbReference type="eggNOG" id="KOG1134">
    <property type="taxonomic scope" value="Eukaryota"/>
</dbReference>
<evidence type="ECO:0000256" key="1">
    <source>
        <dbReference type="ARBA" id="ARBA00023303"/>
    </source>
</evidence>
<evidence type="ECO:0000313" key="7">
    <source>
        <dbReference type="Proteomes" id="UP000006038"/>
    </source>
</evidence>
<dbReference type="Proteomes" id="UP000006038">
    <property type="component" value="Chromosome 12"/>
</dbReference>
<evidence type="ECO:0008006" key="8">
    <source>
        <dbReference type="Google" id="ProtNLM"/>
    </source>
</evidence>
<evidence type="ECO:0000313" key="6">
    <source>
        <dbReference type="EnsemblPlants" id="OB12G18230.1"/>
    </source>
</evidence>
<feature type="region of interest" description="Disordered" evidence="2">
    <location>
        <begin position="1"/>
        <end position="52"/>
    </location>
</feature>
<evidence type="ECO:0000259" key="5">
    <source>
        <dbReference type="Pfam" id="PF14703"/>
    </source>
</evidence>
<organism evidence="6">
    <name type="scientific">Oryza brachyantha</name>
    <name type="common">malo sina</name>
    <dbReference type="NCBI Taxonomy" id="4533"/>
    <lineage>
        <taxon>Eukaryota</taxon>
        <taxon>Viridiplantae</taxon>
        <taxon>Streptophyta</taxon>
        <taxon>Embryophyta</taxon>
        <taxon>Tracheophyta</taxon>
        <taxon>Spermatophyta</taxon>
        <taxon>Magnoliopsida</taxon>
        <taxon>Liliopsida</taxon>
        <taxon>Poales</taxon>
        <taxon>Poaceae</taxon>
        <taxon>BOP clade</taxon>
        <taxon>Oryzoideae</taxon>
        <taxon>Oryzeae</taxon>
        <taxon>Oryzinae</taxon>
        <taxon>Oryza</taxon>
    </lineage>
</organism>
<evidence type="ECO:0000256" key="3">
    <source>
        <dbReference type="SAM" id="Phobius"/>
    </source>
</evidence>
<evidence type="ECO:0000259" key="4">
    <source>
        <dbReference type="Pfam" id="PF02714"/>
    </source>
</evidence>
<keyword evidence="7" id="KW-1185">Reference proteome</keyword>
<protein>
    <recommendedName>
        <fullName evidence="8">CSC1/OSCA1-like 7TM region domain-containing protein</fullName>
    </recommendedName>
</protein>
<dbReference type="PANTHER" id="PTHR13018">
    <property type="entry name" value="PROBABLE MEMBRANE PROTEIN DUF221-RELATED"/>
    <property type="match status" value="1"/>
</dbReference>
<dbReference type="EnsemblPlants" id="OB12G18230.1">
    <property type="protein sequence ID" value="OB12G18230.1"/>
    <property type="gene ID" value="OB12G18230"/>
</dbReference>
<dbReference type="GO" id="GO:0005886">
    <property type="term" value="C:plasma membrane"/>
    <property type="evidence" value="ECO:0007669"/>
    <property type="project" value="TreeGrafter"/>
</dbReference>
<proteinExistence type="predicted"/>
<sequence length="281" mass="31469">MEPPQPARKAATPSRVARFPGAELAGEVEGPPFTAGSRHTGPAKRDSNPFPLAGEAEGQLLQAAMRLAQPAKGGSINMEAKQSDNYKLMCNSMQEADERKRIIKDPKSVVPATFVSFRSRWGAVVCAQTQKTSNPTIWLTEWAPEPRDVYWNNLSIPFVSLTVRRLIIVVAFFFLNFSYIIPITFVQFLASLEGIEKVLPFLKPLIDIPSIKSFIQGFLPGIALKVFLVLLPTTILMFMSKFEGLISQSSLDRRTAAKYYVFLFFNVFFGKHHYRVCFRGA</sequence>
<dbReference type="Pfam" id="PF02714">
    <property type="entry name" value="RSN1_7TM"/>
    <property type="match status" value="1"/>
</dbReference>
<dbReference type="GO" id="GO:0005227">
    <property type="term" value="F:calcium-activated cation channel activity"/>
    <property type="evidence" value="ECO:0007669"/>
    <property type="project" value="InterPro"/>
</dbReference>
<feature type="transmembrane region" description="Helical" evidence="3">
    <location>
        <begin position="218"/>
        <end position="239"/>
    </location>
</feature>
<dbReference type="AlphaFoldDB" id="J3NCW5"/>
<keyword evidence="1" id="KW-0813">Transport</keyword>
<dbReference type="Gramene" id="OB12G18230.1">
    <property type="protein sequence ID" value="OB12G18230.1"/>
    <property type="gene ID" value="OB12G18230"/>
</dbReference>
<keyword evidence="3" id="KW-1133">Transmembrane helix</keyword>
<dbReference type="InterPro" id="IPR027815">
    <property type="entry name" value="CSC1/OSCA1-like_cyt"/>
</dbReference>
<feature type="domain" description="CSC1/OSCA1-like 7TM region" evidence="4">
    <location>
        <begin position="164"/>
        <end position="269"/>
    </location>
</feature>
<dbReference type="Pfam" id="PF14703">
    <property type="entry name" value="PHM7_cyt"/>
    <property type="match status" value="1"/>
</dbReference>
<keyword evidence="3" id="KW-0472">Membrane</keyword>
<feature type="domain" description="CSC1/OSCA1-like cytosolic" evidence="5">
    <location>
        <begin position="97"/>
        <end position="153"/>
    </location>
</feature>